<dbReference type="GO" id="GO:0016652">
    <property type="term" value="F:oxidoreductase activity, acting on NAD(P)H as acceptor"/>
    <property type="evidence" value="ECO:0007669"/>
    <property type="project" value="UniProtKB-UniRule"/>
</dbReference>
<protein>
    <recommendedName>
        <fullName evidence="6">FMN dependent NADH:quinone oxidoreductase</fullName>
        <ecNumber evidence="6">1.6.5.-</ecNumber>
    </recommendedName>
    <alternativeName>
        <fullName evidence="6">Azo-dye reductase</fullName>
    </alternativeName>
    <alternativeName>
        <fullName evidence="6">FMN-dependent NADH-azo compound oxidoreductase</fullName>
    </alternativeName>
    <alternativeName>
        <fullName evidence="6">FMN-dependent NADH-azoreductase</fullName>
        <ecNumber evidence="6">1.7.1.17</ecNumber>
    </alternativeName>
</protein>
<dbReference type="PANTHER" id="PTHR43741">
    <property type="entry name" value="FMN-DEPENDENT NADH-AZOREDUCTASE 1"/>
    <property type="match status" value="1"/>
</dbReference>
<keyword evidence="9" id="KW-1185">Reference proteome</keyword>
<dbReference type="SUPFAM" id="SSF52218">
    <property type="entry name" value="Flavoproteins"/>
    <property type="match status" value="1"/>
</dbReference>
<dbReference type="InterPro" id="IPR050104">
    <property type="entry name" value="FMN-dep_NADH:Q_OxRdtase_AzoR1"/>
</dbReference>
<proteinExistence type="inferred from homology"/>
<dbReference type="InterPro" id="IPR023048">
    <property type="entry name" value="NADH:quinone_OxRdtase_FMN_depd"/>
</dbReference>
<sequence>MTTLLYLKTSANGERSRSAQLCERFIQQRFDAQPDTRLITRDLVTQPLPHLGAEQWDALRLPASECSAEQLAYRHLSDALIEEFESADTVVIALPLYNFGIPSQLKAYFDLLARAGVSFEFTETGPKGLLRDRDVYLIATRGGTLDSNDDHQIPPVRQFLSLIGIQRVHALIADGLDLSPDSREQSLLAAHQRMAEIA</sequence>
<evidence type="ECO:0000256" key="2">
    <source>
        <dbReference type="ARBA" id="ARBA00022643"/>
    </source>
</evidence>
<feature type="binding site" evidence="6">
    <location>
        <position position="10"/>
    </location>
    <ligand>
        <name>FMN</name>
        <dbReference type="ChEBI" id="CHEBI:58210"/>
    </ligand>
</feature>
<dbReference type="InterPro" id="IPR029039">
    <property type="entry name" value="Flavoprotein-like_sf"/>
</dbReference>
<comment type="function">
    <text evidence="6">Also exhibits azoreductase activity. Catalyzes the reductive cleavage of the azo bond in aromatic azo compounds to the corresponding amines.</text>
</comment>
<feature type="domain" description="Flavodoxin-like fold" evidence="7">
    <location>
        <begin position="3"/>
        <end position="196"/>
    </location>
</feature>
<name>A0A081G1Q0_9GAMM</name>
<keyword evidence="1 6" id="KW-0285">Flavoprotein</keyword>
<dbReference type="RefSeq" id="WP_036184846.1">
    <property type="nucleotide sequence ID" value="NZ_JMQN01000015.1"/>
</dbReference>
<dbReference type="Pfam" id="PF02525">
    <property type="entry name" value="Flavodoxin_2"/>
    <property type="match status" value="1"/>
</dbReference>
<evidence type="ECO:0000313" key="9">
    <source>
        <dbReference type="Proteomes" id="UP000028252"/>
    </source>
</evidence>
<dbReference type="PANTHER" id="PTHR43741:SF2">
    <property type="entry name" value="FMN-DEPENDENT NADH:QUINONE OXIDOREDUCTASE"/>
    <property type="match status" value="1"/>
</dbReference>
<comment type="catalytic activity">
    <reaction evidence="5">
        <text>N,N-dimethyl-1,4-phenylenediamine + anthranilate + 2 NAD(+) = 2-(4-dimethylaminophenyl)diazenylbenzoate + 2 NADH + 2 H(+)</text>
        <dbReference type="Rhea" id="RHEA:55872"/>
        <dbReference type="ChEBI" id="CHEBI:15378"/>
        <dbReference type="ChEBI" id="CHEBI:15783"/>
        <dbReference type="ChEBI" id="CHEBI:16567"/>
        <dbReference type="ChEBI" id="CHEBI:57540"/>
        <dbReference type="ChEBI" id="CHEBI:57945"/>
        <dbReference type="ChEBI" id="CHEBI:71579"/>
        <dbReference type="EC" id="1.7.1.17"/>
    </reaction>
    <physiologicalReaction direction="right-to-left" evidence="5">
        <dbReference type="Rhea" id="RHEA:55874"/>
    </physiologicalReaction>
</comment>
<dbReference type="InterPro" id="IPR003680">
    <property type="entry name" value="Flavodoxin_fold"/>
</dbReference>
<comment type="caution">
    <text evidence="6">Lacks conserved residue(s) required for the propagation of feature annotation.</text>
</comment>
<dbReference type="AlphaFoldDB" id="A0A081G1Q0"/>
<keyword evidence="3 6" id="KW-0560">Oxidoreductase</keyword>
<comment type="caution">
    <text evidence="8">The sequence shown here is derived from an EMBL/GenBank/DDBJ whole genome shotgun (WGS) entry which is preliminary data.</text>
</comment>
<dbReference type="EMBL" id="JMQN01000015">
    <property type="protein sequence ID" value="KEA64705.1"/>
    <property type="molecule type" value="Genomic_DNA"/>
</dbReference>
<dbReference type="Proteomes" id="UP000028252">
    <property type="component" value="Unassembled WGS sequence"/>
</dbReference>
<comment type="similarity">
    <text evidence="6">Belongs to the azoreductase type 1 family.</text>
</comment>
<comment type="cofactor">
    <cofactor evidence="6">
        <name>FMN</name>
        <dbReference type="ChEBI" id="CHEBI:58210"/>
    </cofactor>
    <text evidence="6">Binds 1 FMN per subunit.</text>
</comment>
<evidence type="ECO:0000256" key="6">
    <source>
        <dbReference type="HAMAP-Rule" id="MF_01216"/>
    </source>
</evidence>
<keyword evidence="2 6" id="KW-0288">FMN</keyword>
<gene>
    <name evidence="6" type="primary">azoR</name>
    <name evidence="8" type="ORF">ADIMK_1158</name>
</gene>
<reference evidence="8 9" key="1">
    <citation type="submission" date="2014-04" db="EMBL/GenBank/DDBJ databases">
        <title>Marinobacterium kochiensis sp. nov., isolated from sediment sample collected from Kochi backwaters in Kerala, India.</title>
        <authorList>
            <person name="Singh A."/>
            <person name="Pinnaka A.K."/>
        </authorList>
    </citation>
    <scope>NUCLEOTIDE SEQUENCE [LARGE SCALE GENOMIC DNA]</scope>
    <source>
        <strain evidence="8 9">AK27</strain>
    </source>
</reference>
<dbReference type="eggNOG" id="COG1182">
    <property type="taxonomic scope" value="Bacteria"/>
</dbReference>
<comment type="catalytic activity">
    <reaction evidence="6">
        <text>2 a quinone + NADH + H(+) = 2 a 1,4-benzosemiquinone + NAD(+)</text>
        <dbReference type="Rhea" id="RHEA:65952"/>
        <dbReference type="ChEBI" id="CHEBI:15378"/>
        <dbReference type="ChEBI" id="CHEBI:57540"/>
        <dbReference type="ChEBI" id="CHEBI:57945"/>
        <dbReference type="ChEBI" id="CHEBI:132124"/>
        <dbReference type="ChEBI" id="CHEBI:134225"/>
    </reaction>
</comment>
<feature type="binding site" evidence="6">
    <location>
        <begin position="16"/>
        <end position="18"/>
    </location>
    <ligand>
        <name>FMN</name>
        <dbReference type="ChEBI" id="CHEBI:58210"/>
    </ligand>
</feature>
<dbReference type="HAMAP" id="MF_01216">
    <property type="entry name" value="Azoreductase_type1"/>
    <property type="match status" value="1"/>
</dbReference>
<dbReference type="PATRIC" id="fig|1232683.4.peg.1148"/>
<evidence type="ECO:0000256" key="3">
    <source>
        <dbReference type="ARBA" id="ARBA00023002"/>
    </source>
</evidence>
<evidence type="ECO:0000256" key="4">
    <source>
        <dbReference type="ARBA" id="ARBA00023027"/>
    </source>
</evidence>
<evidence type="ECO:0000256" key="5">
    <source>
        <dbReference type="ARBA" id="ARBA00048542"/>
    </source>
</evidence>
<evidence type="ECO:0000259" key="7">
    <source>
        <dbReference type="Pfam" id="PF02525"/>
    </source>
</evidence>
<comment type="function">
    <text evidence="6">Quinone reductase that provides resistance to thiol-specific stress caused by electrophilic quinones.</text>
</comment>
<comment type="subunit">
    <text evidence="6">Homodimer.</text>
</comment>
<keyword evidence="4 6" id="KW-0520">NAD</keyword>
<dbReference type="GO" id="GO:0016655">
    <property type="term" value="F:oxidoreductase activity, acting on NAD(P)H, quinone or similar compound as acceptor"/>
    <property type="evidence" value="ECO:0007669"/>
    <property type="project" value="InterPro"/>
</dbReference>
<dbReference type="GO" id="GO:0009055">
    <property type="term" value="F:electron transfer activity"/>
    <property type="evidence" value="ECO:0007669"/>
    <property type="project" value="UniProtKB-UniRule"/>
</dbReference>
<organism evidence="8 9">
    <name type="scientific">Marinobacterium lacunae</name>
    <dbReference type="NCBI Taxonomy" id="1232683"/>
    <lineage>
        <taxon>Bacteria</taxon>
        <taxon>Pseudomonadati</taxon>
        <taxon>Pseudomonadota</taxon>
        <taxon>Gammaproteobacteria</taxon>
        <taxon>Oceanospirillales</taxon>
        <taxon>Oceanospirillaceae</taxon>
        <taxon>Marinobacterium</taxon>
    </lineage>
</organism>
<feature type="binding site" evidence="6">
    <location>
        <begin position="140"/>
        <end position="143"/>
    </location>
    <ligand>
        <name>FMN</name>
        <dbReference type="ChEBI" id="CHEBI:58210"/>
    </ligand>
</feature>
<dbReference type="GO" id="GO:0010181">
    <property type="term" value="F:FMN binding"/>
    <property type="evidence" value="ECO:0007669"/>
    <property type="project" value="UniProtKB-UniRule"/>
</dbReference>
<dbReference type="Gene3D" id="3.40.50.360">
    <property type="match status" value="1"/>
</dbReference>
<evidence type="ECO:0000313" key="8">
    <source>
        <dbReference type="EMBL" id="KEA64705.1"/>
    </source>
</evidence>
<dbReference type="EC" id="1.6.5.-" evidence="6"/>
<accession>A0A081G1Q0</accession>
<dbReference type="EC" id="1.7.1.17" evidence="6"/>
<evidence type="ECO:0000256" key="1">
    <source>
        <dbReference type="ARBA" id="ARBA00022630"/>
    </source>
</evidence>